<evidence type="ECO:0000313" key="1">
    <source>
        <dbReference type="EMBL" id="SMB77747.1"/>
    </source>
</evidence>
<proteinExistence type="predicted"/>
<evidence type="ECO:0000313" key="2">
    <source>
        <dbReference type="Proteomes" id="UP000192582"/>
    </source>
</evidence>
<organism evidence="1 2">
    <name type="scientific">Deinococcus hopiensis KR-140</name>
    <dbReference type="NCBI Taxonomy" id="695939"/>
    <lineage>
        <taxon>Bacteria</taxon>
        <taxon>Thermotogati</taxon>
        <taxon>Deinococcota</taxon>
        <taxon>Deinococci</taxon>
        <taxon>Deinococcales</taxon>
        <taxon>Deinococcaceae</taxon>
        <taxon>Deinococcus</taxon>
    </lineage>
</organism>
<protein>
    <submittedName>
        <fullName evidence="1">Uncharacterized protein</fullName>
    </submittedName>
</protein>
<reference evidence="1 2" key="1">
    <citation type="submission" date="2017-04" db="EMBL/GenBank/DDBJ databases">
        <authorList>
            <person name="Afonso C.L."/>
            <person name="Miller P.J."/>
            <person name="Scott M.A."/>
            <person name="Spackman E."/>
            <person name="Goraichik I."/>
            <person name="Dimitrov K.M."/>
            <person name="Suarez D.L."/>
            <person name="Swayne D.E."/>
        </authorList>
    </citation>
    <scope>NUCLEOTIDE SEQUENCE [LARGE SCALE GENOMIC DNA]</scope>
    <source>
        <strain evidence="1 2">KR-140</strain>
    </source>
</reference>
<dbReference type="RefSeq" id="WP_084044958.1">
    <property type="nucleotide sequence ID" value="NZ_FWWU01000001.1"/>
</dbReference>
<accession>A0A1W1U9K0</accession>
<dbReference type="AlphaFoldDB" id="A0A1W1U9K0"/>
<name>A0A1W1U9K0_9DEIO</name>
<gene>
    <name evidence="1" type="ORF">SAMN00790413_03896</name>
</gene>
<keyword evidence="2" id="KW-1185">Reference proteome</keyword>
<dbReference type="Proteomes" id="UP000192582">
    <property type="component" value="Unassembled WGS sequence"/>
</dbReference>
<dbReference type="EMBL" id="FWWU01000001">
    <property type="protein sequence ID" value="SMB77747.1"/>
    <property type="molecule type" value="Genomic_DNA"/>
</dbReference>
<sequence>MPSPSCPLLGEEHLRQLHRVYGPISPAFAIEELGCSLQQATGYLYGLQADHHTRVSLPDMVRLCSADQTCSGDSGEQ</sequence>